<organism evidence="1">
    <name type="scientific">hydrothermal vent metagenome</name>
    <dbReference type="NCBI Taxonomy" id="652676"/>
    <lineage>
        <taxon>unclassified sequences</taxon>
        <taxon>metagenomes</taxon>
        <taxon>ecological metagenomes</taxon>
    </lineage>
</organism>
<proteinExistence type="predicted"/>
<dbReference type="EMBL" id="UOGK01000732">
    <property type="protein sequence ID" value="VAX42660.1"/>
    <property type="molecule type" value="Genomic_DNA"/>
</dbReference>
<protein>
    <submittedName>
        <fullName evidence="1">Uncharacterized protein</fullName>
    </submittedName>
</protein>
<feature type="non-terminal residue" evidence="1">
    <location>
        <position position="30"/>
    </location>
</feature>
<evidence type="ECO:0000313" key="1">
    <source>
        <dbReference type="EMBL" id="VAX42660.1"/>
    </source>
</evidence>
<name>A0A3B1E2E2_9ZZZZ</name>
<gene>
    <name evidence="1" type="ORF">MNBD_PLANCTO03-584</name>
</gene>
<dbReference type="AlphaFoldDB" id="A0A3B1E2E2"/>
<reference evidence="1" key="1">
    <citation type="submission" date="2018-06" db="EMBL/GenBank/DDBJ databases">
        <authorList>
            <person name="Zhirakovskaya E."/>
        </authorList>
    </citation>
    <scope>NUCLEOTIDE SEQUENCE</scope>
</reference>
<accession>A0A3B1E2E2</accession>
<sequence length="30" mass="3173">MVSRLVRAVGSVAGWKAHAPVCKVAGWKAH</sequence>